<dbReference type="SUPFAM" id="SSF50249">
    <property type="entry name" value="Nucleic acid-binding proteins"/>
    <property type="match status" value="1"/>
</dbReference>
<comment type="caution">
    <text evidence="1">The sequence shown here is derived from an EMBL/GenBank/DDBJ whole genome shotgun (WGS) entry which is preliminary data.</text>
</comment>
<organism evidence="1 2">
    <name type="scientific">Lactuca virosa</name>
    <dbReference type="NCBI Taxonomy" id="75947"/>
    <lineage>
        <taxon>Eukaryota</taxon>
        <taxon>Viridiplantae</taxon>
        <taxon>Streptophyta</taxon>
        <taxon>Embryophyta</taxon>
        <taxon>Tracheophyta</taxon>
        <taxon>Spermatophyta</taxon>
        <taxon>Magnoliopsida</taxon>
        <taxon>eudicotyledons</taxon>
        <taxon>Gunneridae</taxon>
        <taxon>Pentapetalae</taxon>
        <taxon>asterids</taxon>
        <taxon>campanulids</taxon>
        <taxon>Asterales</taxon>
        <taxon>Asteraceae</taxon>
        <taxon>Cichorioideae</taxon>
        <taxon>Cichorieae</taxon>
        <taxon>Lactucinae</taxon>
        <taxon>Lactuca</taxon>
    </lineage>
</organism>
<dbReference type="AlphaFoldDB" id="A0AAU9M0P5"/>
<evidence type="ECO:0008006" key="3">
    <source>
        <dbReference type="Google" id="ProtNLM"/>
    </source>
</evidence>
<sequence length="201" mass="22847">MATNNADRVVFDKVAEIDASKESWNIHVKVVLLWKQTYKNNPNMVGSLDMILIDQQIFLVKVVSTDPMRVIDENGREKRLMNLVAQDLSGTKITVALWDSFALKQNTYISQHHNETAPVIILLRLAKLKIWGGMDFFQQIIVSTSNLNALDMNVESSSRTSQLNSDTVVANLEDSYLHFQIKNIDEIPDWNKEVGLICIQT</sequence>
<name>A0AAU9M0P5_9ASTR</name>
<dbReference type="Gene3D" id="2.40.50.140">
    <property type="entry name" value="Nucleic acid-binding proteins"/>
    <property type="match status" value="1"/>
</dbReference>
<reference evidence="1 2" key="1">
    <citation type="submission" date="2022-01" db="EMBL/GenBank/DDBJ databases">
        <authorList>
            <person name="Xiong W."/>
            <person name="Schranz E."/>
        </authorList>
    </citation>
    <scope>NUCLEOTIDE SEQUENCE [LARGE SCALE GENOMIC DNA]</scope>
</reference>
<protein>
    <recommendedName>
        <fullName evidence="3">Replication protein A OB domain-containing protein</fullName>
    </recommendedName>
</protein>
<dbReference type="Proteomes" id="UP001157418">
    <property type="component" value="Unassembled WGS sequence"/>
</dbReference>
<proteinExistence type="predicted"/>
<keyword evidence="2" id="KW-1185">Reference proteome</keyword>
<accession>A0AAU9M0P5</accession>
<evidence type="ECO:0000313" key="1">
    <source>
        <dbReference type="EMBL" id="CAH1420666.1"/>
    </source>
</evidence>
<dbReference type="InterPro" id="IPR012340">
    <property type="entry name" value="NA-bd_OB-fold"/>
</dbReference>
<evidence type="ECO:0000313" key="2">
    <source>
        <dbReference type="Proteomes" id="UP001157418"/>
    </source>
</evidence>
<dbReference type="EMBL" id="CAKMRJ010001112">
    <property type="protein sequence ID" value="CAH1420666.1"/>
    <property type="molecule type" value="Genomic_DNA"/>
</dbReference>
<gene>
    <name evidence="1" type="ORF">LVIROSA_LOCUS8116</name>
</gene>